<protein>
    <submittedName>
        <fullName evidence="1">Uncharacterized protein</fullName>
    </submittedName>
</protein>
<organism evidence="1">
    <name type="scientific">Phytophthora nicotianae</name>
    <name type="common">Potato buckeye rot agent</name>
    <name type="synonym">Phytophthora parasitica</name>
    <dbReference type="NCBI Taxonomy" id="4792"/>
    <lineage>
        <taxon>Eukaryota</taxon>
        <taxon>Sar</taxon>
        <taxon>Stramenopiles</taxon>
        <taxon>Oomycota</taxon>
        <taxon>Peronosporomycetes</taxon>
        <taxon>Peronosporales</taxon>
        <taxon>Peronosporaceae</taxon>
        <taxon>Phytophthora</taxon>
    </lineage>
</organism>
<dbReference type="VEuPathDB" id="FungiDB:PPTG_23837"/>
<proteinExistence type="predicted"/>
<dbReference type="EMBL" id="KI690936">
    <property type="protein sequence ID" value="ETM54688.1"/>
    <property type="molecule type" value="Genomic_DNA"/>
</dbReference>
<dbReference type="Proteomes" id="UP000054532">
    <property type="component" value="Unassembled WGS sequence"/>
</dbReference>
<sequence>MAQRNPPAARVSAFASFLVRCVKVVKQSIATWEVQVDSDTDISTHNHETNKLIFDAYRGAKFISIPAHFRLELGLYDGYEDELFGYLPISVEAAWSVPVMNGNAGDDVLFVQDQMNITYVVAMQTSIQKKCFFQWDNTMSRRNDGNGERNQRY</sequence>
<gene>
    <name evidence="1" type="ORF">L914_02017</name>
</gene>
<dbReference type="AlphaFoldDB" id="W2P377"/>
<accession>W2P377</accession>
<evidence type="ECO:0000313" key="1">
    <source>
        <dbReference type="EMBL" id="ETM54688.1"/>
    </source>
</evidence>
<name>W2P377_PHYNI</name>
<reference evidence="1" key="1">
    <citation type="submission" date="2013-11" db="EMBL/GenBank/DDBJ databases">
        <title>The Genome Sequence of Phytophthora parasitica IAC_01/95.</title>
        <authorList>
            <consortium name="The Broad Institute Genomics Platform"/>
            <person name="Russ C."/>
            <person name="Tyler B."/>
            <person name="Panabieres F."/>
            <person name="Shan W."/>
            <person name="Tripathy S."/>
            <person name="Grunwald N."/>
            <person name="Machado M."/>
            <person name="Johnson C.S."/>
            <person name="Arredondo F."/>
            <person name="Hong C."/>
            <person name="Coffey M."/>
            <person name="Young S.K."/>
            <person name="Zeng Q."/>
            <person name="Gargeya S."/>
            <person name="Fitzgerald M."/>
            <person name="Abouelleil A."/>
            <person name="Alvarado L."/>
            <person name="Chapman S.B."/>
            <person name="Gainer-Dewar J."/>
            <person name="Goldberg J."/>
            <person name="Griggs A."/>
            <person name="Gujja S."/>
            <person name="Hansen M."/>
            <person name="Howarth C."/>
            <person name="Imamovic A."/>
            <person name="Ireland A."/>
            <person name="Larimer J."/>
            <person name="McCowan C."/>
            <person name="Murphy C."/>
            <person name="Pearson M."/>
            <person name="Poon T.W."/>
            <person name="Priest M."/>
            <person name="Roberts A."/>
            <person name="Saif S."/>
            <person name="Shea T."/>
            <person name="Sykes S."/>
            <person name="Wortman J."/>
            <person name="Nusbaum C."/>
            <person name="Birren B."/>
        </authorList>
    </citation>
    <scope>NUCLEOTIDE SEQUENCE [LARGE SCALE GENOMIC DNA]</scope>
    <source>
        <strain evidence="1">IAC_01/95</strain>
    </source>
</reference>